<feature type="domain" description="N-acetyltransferase" evidence="3">
    <location>
        <begin position="99"/>
        <end position="258"/>
    </location>
</feature>
<feature type="region of interest" description="Disordered" evidence="1">
    <location>
        <begin position="70"/>
        <end position="94"/>
    </location>
</feature>
<accession>A0A1H3ET55</accession>
<evidence type="ECO:0000256" key="1">
    <source>
        <dbReference type="SAM" id="MobiDB-lite"/>
    </source>
</evidence>
<dbReference type="InterPro" id="IPR000792">
    <property type="entry name" value="Tscrpt_reg_LuxR_C"/>
</dbReference>
<evidence type="ECO:0000259" key="2">
    <source>
        <dbReference type="PROSITE" id="PS50043"/>
    </source>
</evidence>
<feature type="domain" description="HTH luxR-type" evidence="2">
    <location>
        <begin position="1"/>
        <end position="52"/>
    </location>
</feature>
<dbReference type="InterPro" id="IPR036388">
    <property type="entry name" value="WH-like_DNA-bd_sf"/>
</dbReference>
<dbReference type="Pfam" id="PF13302">
    <property type="entry name" value="Acetyltransf_3"/>
    <property type="match status" value="1"/>
</dbReference>
<dbReference type="InterPro" id="IPR016032">
    <property type="entry name" value="Sig_transdc_resp-reg_C-effctor"/>
</dbReference>
<sequence>MLALVAEGLPNADIAARLYLSEGTVKGHVSRVMAVLGRENRTQLALRTVRGQLPGAPRFDFGAALRASSLPMTMTPPRPGTGARRSMSITTSDPVGQRVRLRRVEPADRRALMRFDRESSDTHYPKFDGYRHWGAHRAHHADSGDDVQLAIETLLDRTLVGSLSASQAEPGSGRFSYGIGIGPQHRRRGYADDAIAALLAFMFGRLRYRKCQVGIYDGNAASLALHGKLGFREEGRLRDPEFLCGGAQCLVLMGITATEFAARNFTPR</sequence>
<dbReference type="Gene3D" id="3.40.630.30">
    <property type="match status" value="1"/>
</dbReference>
<dbReference type="GO" id="GO:0005737">
    <property type="term" value="C:cytoplasm"/>
    <property type="evidence" value="ECO:0007669"/>
    <property type="project" value="TreeGrafter"/>
</dbReference>
<dbReference type="InterPro" id="IPR016181">
    <property type="entry name" value="Acyl_CoA_acyltransferase"/>
</dbReference>
<dbReference type="GO" id="GO:0003677">
    <property type="term" value="F:DNA binding"/>
    <property type="evidence" value="ECO:0007669"/>
    <property type="project" value="InterPro"/>
</dbReference>
<keyword evidence="5" id="KW-1185">Reference proteome</keyword>
<dbReference type="SUPFAM" id="SSF55729">
    <property type="entry name" value="Acyl-CoA N-acyltransferases (Nat)"/>
    <property type="match status" value="1"/>
</dbReference>
<proteinExistence type="predicted"/>
<dbReference type="PANTHER" id="PTHR43441">
    <property type="entry name" value="RIBOSOMAL-PROTEIN-SERINE ACETYLTRANSFERASE"/>
    <property type="match status" value="1"/>
</dbReference>
<dbReference type="GO" id="GO:0008999">
    <property type="term" value="F:protein-N-terminal-alanine acetyltransferase activity"/>
    <property type="evidence" value="ECO:0007669"/>
    <property type="project" value="TreeGrafter"/>
</dbReference>
<dbReference type="InterPro" id="IPR051908">
    <property type="entry name" value="Ribosomal_N-acetyltransferase"/>
</dbReference>
<gene>
    <name evidence="4" type="ORF">SAMN05216215_1015158</name>
</gene>
<dbReference type="GO" id="GO:0006355">
    <property type="term" value="P:regulation of DNA-templated transcription"/>
    <property type="evidence" value="ECO:0007669"/>
    <property type="project" value="InterPro"/>
</dbReference>
<protein>
    <submittedName>
        <fullName evidence="4">Protein N-acetyltransferase, RimJ/RimL family</fullName>
    </submittedName>
</protein>
<keyword evidence="4" id="KW-0808">Transferase</keyword>
<dbReference type="GO" id="GO:1990189">
    <property type="term" value="F:protein N-terminal-serine acetyltransferase activity"/>
    <property type="evidence" value="ECO:0007669"/>
    <property type="project" value="TreeGrafter"/>
</dbReference>
<dbReference type="EMBL" id="FNOK01000015">
    <property type="protein sequence ID" value="SDX81941.1"/>
    <property type="molecule type" value="Genomic_DNA"/>
</dbReference>
<dbReference type="Gene3D" id="1.10.10.10">
    <property type="entry name" value="Winged helix-like DNA-binding domain superfamily/Winged helix DNA-binding domain"/>
    <property type="match status" value="1"/>
</dbReference>
<dbReference type="SMART" id="SM00421">
    <property type="entry name" value="HTH_LUXR"/>
    <property type="match status" value="1"/>
</dbReference>
<evidence type="ECO:0000259" key="3">
    <source>
        <dbReference type="PROSITE" id="PS51186"/>
    </source>
</evidence>
<dbReference type="PANTHER" id="PTHR43441:SF11">
    <property type="entry name" value="RIBOSOMAL-PROTEIN-SERINE ACETYLTRANSFERASE"/>
    <property type="match status" value="1"/>
</dbReference>
<reference evidence="5" key="1">
    <citation type="submission" date="2016-10" db="EMBL/GenBank/DDBJ databases">
        <authorList>
            <person name="Varghese N."/>
            <person name="Submissions S."/>
        </authorList>
    </citation>
    <scope>NUCLEOTIDE SEQUENCE [LARGE SCALE GENOMIC DNA]</scope>
    <source>
        <strain evidence="5">CGMCC 4.3530</strain>
    </source>
</reference>
<dbReference type="InterPro" id="IPR000182">
    <property type="entry name" value="GNAT_dom"/>
</dbReference>
<dbReference type="STRING" id="418495.SAMN05216215_1015158"/>
<dbReference type="PROSITE" id="PS50043">
    <property type="entry name" value="HTH_LUXR_2"/>
    <property type="match status" value="1"/>
</dbReference>
<dbReference type="AlphaFoldDB" id="A0A1H3ET55"/>
<dbReference type="PROSITE" id="PS51186">
    <property type="entry name" value="GNAT"/>
    <property type="match status" value="1"/>
</dbReference>
<evidence type="ECO:0000313" key="5">
    <source>
        <dbReference type="Proteomes" id="UP000199529"/>
    </source>
</evidence>
<dbReference type="Pfam" id="PF00196">
    <property type="entry name" value="GerE"/>
    <property type="match status" value="1"/>
</dbReference>
<dbReference type="SUPFAM" id="SSF46894">
    <property type="entry name" value="C-terminal effector domain of the bipartite response regulators"/>
    <property type="match status" value="1"/>
</dbReference>
<dbReference type="CDD" id="cd06170">
    <property type="entry name" value="LuxR_C_like"/>
    <property type="match status" value="1"/>
</dbReference>
<organism evidence="4 5">
    <name type="scientific">Saccharopolyspora shandongensis</name>
    <dbReference type="NCBI Taxonomy" id="418495"/>
    <lineage>
        <taxon>Bacteria</taxon>
        <taxon>Bacillati</taxon>
        <taxon>Actinomycetota</taxon>
        <taxon>Actinomycetes</taxon>
        <taxon>Pseudonocardiales</taxon>
        <taxon>Pseudonocardiaceae</taxon>
        <taxon>Saccharopolyspora</taxon>
    </lineage>
</organism>
<name>A0A1H3ET55_9PSEU</name>
<dbReference type="Proteomes" id="UP000199529">
    <property type="component" value="Unassembled WGS sequence"/>
</dbReference>
<evidence type="ECO:0000313" key="4">
    <source>
        <dbReference type="EMBL" id="SDX81941.1"/>
    </source>
</evidence>